<name>A0A974GY14_SEDHY</name>
<keyword evidence="5 9" id="KW-0028">Amino-acid biosynthesis</keyword>
<dbReference type="GO" id="GO:0030170">
    <property type="term" value="F:pyridoxal phosphate binding"/>
    <property type="evidence" value="ECO:0007669"/>
    <property type="project" value="InterPro"/>
</dbReference>
<dbReference type="NCBIfam" id="TIGR01141">
    <property type="entry name" value="hisC"/>
    <property type="match status" value="1"/>
</dbReference>
<feature type="modified residue" description="N6-(pyridoxal phosphate)lysine" evidence="9">
    <location>
        <position position="207"/>
    </location>
</feature>
<keyword evidence="8 9" id="KW-0368">Histidine biosynthesis</keyword>
<accession>A0A974GY14</accession>
<dbReference type="InterPro" id="IPR001917">
    <property type="entry name" value="Aminotrans_II_pyridoxalP_BS"/>
</dbReference>
<dbReference type="PANTHER" id="PTHR42885:SF2">
    <property type="entry name" value="HISTIDINOL-PHOSPHATE AMINOTRANSFERASE"/>
    <property type="match status" value="1"/>
</dbReference>
<dbReference type="InterPro" id="IPR004839">
    <property type="entry name" value="Aminotransferase_I/II_large"/>
</dbReference>
<dbReference type="GO" id="GO:0000105">
    <property type="term" value="P:L-histidine biosynthetic process"/>
    <property type="evidence" value="ECO:0007669"/>
    <property type="project" value="UniProtKB-UniRule"/>
</dbReference>
<dbReference type="GO" id="GO:0004400">
    <property type="term" value="F:histidinol-phosphate transaminase activity"/>
    <property type="evidence" value="ECO:0007669"/>
    <property type="project" value="UniProtKB-UniRule"/>
</dbReference>
<evidence type="ECO:0000256" key="9">
    <source>
        <dbReference type="HAMAP-Rule" id="MF_01023"/>
    </source>
</evidence>
<dbReference type="HAMAP" id="MF_01023">
    <property type="entry name" value="HisC_aminotrans_2"/>
    <property type="match status" value="1"/>
</dbReference>
<evidence type="ECO:0000256" key="1">
    <source>
        <dbReference type="ARBA" id="ARBA00001933"/>
    </source>
</evidence>
<evidence type="ECO:0000256" key="6">
    <source>
        <dbReference type="ARBA" id="ARBA00022679"/>
    </source>
</evidence>
<dbReference type="Pfam" id="PF00155">
    <property type="entry name" value="Aminotran_1_2"/>
    <property type="match status" value="1"/>
</dbReference>
<evidence type="ECO:0000256" key="2">
    <source>
        <dbReference type="ARBA" id="ARBA00007970"/>
    </source>
</evidence>
<dbReference type="PROSITE" id="PS00599">
    <property type="entry name" value="AA_TRANSFER_CLASS_2"/>
    <property type="match status" value="1"/>
</dbReference>
<protein>
    <recommendedName>
        <fullName evidence="9">Histidinol-phosphate aminotransferase</fullName>
        <ecNumber evidence="9">2.6.1.9</ecNumber>
    </recommendedName>
    <alternativeName>
        <fullName evidence="9">Imidazole acetol-phosphate transaminase</fullName>
    </alternativeName>
</protein>
<comment type="catalytic activity">
    <reaction evidence="9">
        <text>L-histidinol phosphate + 2-oxoglutarate = 3-(imidazol-4-yl)-2-oxopropyl phosphate + L-glutamate</text>
        <dbReference type="Rhea" id="RHEA:23744"/>
        <dbReference type="ChEBI" id="CHEBI:16810"/>
        <dbReference type="ChEBI" id="CHEBI:29985"/>
        <dbReference type="ChEBI" id="CHEBI:57766"/>
        <dbReference type="ChEBI" id="CHEBI:57980"/>
        <dbReference type="EC" id="2.6.1.9"/>
    </reaction>
</comment>
<keyword evidence="12" id="KW-1185">Reference proteome</keyword>
<evidence type="ECO:0000256" key="3">
    <source>
        <dbReference type="ARBA" id="ARBA00011738"/>
    </source>
</evidence>
<gene>
    <name evidence="9 11" type="primary">hisC</name>
    <name evidence="11" type="ORF">HZF24_15945</name>
</gene>
<dbReference type="InterPro" id="IPR005861">
    <property type="entry name" value="HisP_aminotrans"/>
</dbReference>
<evidence type="ECO:0000256" key="7">
    <source>
        <dbReference type="ARBA" id="ARBA00022898"/>
    </source>
</evidence>
<organism evidence="11 12">
    <name type="scientific">Sedimentibacter hydroxybenzoicus DSM 7310</name>
    <dbReference type="NCBI Taxonomy" id="1123245"/>
    <lineage>
        <taxon>Bacteria</taxon>
        <taxon>Bacillati</taxon>
        <taxon>Bacillota</taxon>
        <taxon>Tissierellia</taxon>
        <taxon>Sedimentibacter</taxon>
    </lineage>
</organism>
<dbReference type="PANTHER" id="PTHR42885">
    <property type="entry name" value="HISTIDINOL-PHOSPHATE AMINOTRANSFERASE-RELATED"/>
    <property type="match status" value="1"/>
</dbReference>
<dbReference type="Gene3D" id="3.90.1150.10">
    <property type="entry name" value="Aspartate Aminotransferase, domain 1"/>
    <property type="match status" value="1"/>
</dbReference>
<keyword evidence="7 9" id="KW-0663">Pyridoxal phosphate</keyword>
<keyword evidence="6 9" id="KW-0808">Transferase</keyword>
<sequence length="345" mass="38921">MIKLKPSVERLQAYFVNDIPYRVKLDANEGSNYLLTEGFKMESFSPNLYPDSDSVVLRKKMAAYYGCSPDNIMVGNGSSEMINMVINAYCEKDDRVMSFVPSFSMYQTYCDLCGAEYVGIETENDFSQNMDKLIKAVKEQKPKVVIVCTPNNPTGFVTPREDIIGLLESTEDSLVILDEAYIDFSEGSTIELINTYENLVVMRTLSKAFGLAGLRVGALIAKEETVRYIWKVKVPYNINVLSQYAAEQALENKDRVNAYISSVKSLRSELAENLEILGFKIYPSGANFLFVQSPVDNLYEKLMEKGVLIRKISYKGVAYNRITVGTKEENEILINEIKKINGEDI</sequence>
<comment type="subunit">
    <text evidence="3 9">Homodimer.</text>
</comment>
<reference evidence="11" key="1">
    <citation type="submission" date="2020-07" db="EMBL/GenBank/DDBJ databases">
        <title>Genomic analysis of a strain of Sedimentibacter Hydroxybenzoicus DSM7310.</title>
        <authorList>
            <person name="Ma S."/>
        </authorList>
    </citation>
    <scope>NUCLEOTIDE SEQUENCE</scope>
    <source>
        <strain evidence="11">DSM 7310</strain>
    </source>
</reference>
<evidence type="ECO:0000256" key="8">
    <source>
        <dbReference type="ARBA" id="ARBA00023102"/>
    </source>
</evidence>
<comment type="similarity">
    <text evidence="2 9">Belongs to the class-II pyridoxal-phosphate-dependent aminotransferase family. Histidinol-phosphate aminotransferase subfamily.</text>
</comment>
<keyword evidence="4 9" id="KW-0032">Aminotransferase</keyword>
<evidence type="ECO:0000256" key="4">
    <source>
        <dbReference type="ARBA" id="ARBA00022576"/>
    </source>
</evidence>
<evidence type="ECO:0000259" key="10">
    <source>
        <dbReference type="Pfam" id="PF00155"/>
    </source>
</evidence>
<feature type="domain" description="Aminotransferase class I/classII large" evidence="10">
    <location>
        <begin position="47"/>
        <end position="337"/>
    </location>
</feature>
<comment type="cofactor">
    <cofactor evidence="1 9">
        <name>pyridoxal 5'-phosphate</name>
        <dbReference type="ChEBI" id="CHEBI:597326"/>
    </cofactor>
</comment>
<dbReference type="EC" id="2.6.1.9" evidence="9"/>
<dbReference type="InterPro" id="IPR015422">
    <property type="entry name" value="PyrdxlP-dep_Trfase_small"/>
</dbReference>
<dbReference type="RefSeq" id="WP_179239359.1">
    <property type="nucleotide sequence ID" value="NZ_JACBNQ010000025.1"/>
</dbReference>
<comment type="pathway">
    <text evidence="9">Amino-acid biosynthesis; L-histidine biosynthesis; L-histidine from 5-phospho-alpha-D-ribose 1-diphosphate: step 7/9.</text>
</comment>
<dbReference type="EMBL" id="JACBNQ010000025">
    <property type="protein sequence ID" value="NYB75640.1"/>
    <property type="molecule type" value="Genomic_DNA"/>
</dbReference>
<evidence type="ECO:0000256" key="5">
    <source>
        <dbReference type="ARBA" id="ARBA00022605"/>
    </source>
</evidence>
<evidence type="ECO:0000313" key="11">
    <source>
        <dbReference type="EMBL" id="NYB75640.1"/>
    </source>
</evidence>
<dbReference type="AlphaFoldDB" id="A0A974GY14"/>
<proteinExistence type="inferred from homology"/>
<dbReference type="InterPro" id="IPR015421">
    <property type="entry name" value="PyrdxlP-dep_Trfase_major"/>
</dbReference>
<dbReference type="CDD" id="cd00609">
    <property type="entry name" value="AAT_like"/>
    <property type="match status" value="1"/>
</dbReference>
<evidence type="ECO:0000313" key="12">
    <source>
        <dbReference type="Proteomes" id="UP000611629"/>
    </source>
</evidence>
<dbReference type="InterPro" id="IPR015424">
    <property type="entry name" value="PyrdxlP-dep_Trfase"/>
</dbReference>
<dbReference type="Proteomes" id="UP000611629">
    <property type="component" value="Unassembled WGS sequence"/>
</dbReference>
<dbReference type="SUPFAM" id="SSF53383">
    <property type="entry name" value="PLP-dependent transferases"/>
    <property type="match status" value="1"/>
</dbReference>
<comment type="caution">
    <text evidence="11">The sequence shown here is derived from an EMBL/GenBank/DDBJ whole genome shotgun (WGS) entry which is preliminary data.</text>
</comment>
<dbReference type="Gene3D" id="3.40.640.10">
    <property type="entry name" value="Type I PLP-dependent aspartate aminotransferase-like (Major domain)"/>
    <property type="match status" value="1"/>
</dbReference>